<organism evidence="2 3">
    <name type="scientific">Leptotrombidium deliense</name>
    <dbReference type="NCBI Taxonomy" id="299467"/>
    <lineage>
        <taxon>Eukaryota</taxon>
        <taxon>Metazoa</taxon>
        <taxon>Ecdysozoa</taxon>
        <taxon>Arthropoda</taxon>
        <taxon>Chelicerata</taxon>
        <taxon>Arachnida</taxon>
        <taxon>Acari</taxon>
        <taxon>Acariformes</taxon>
        <taxon>Trombidiformes</taxon>
        <taxon>Prostigmata</taxon>
        <taxon>Anystina</taxon>
        <taxon>Parasitengona</taxon>
        <taxon>Trombiculoidea</taxon>
        <taxon>Trombiculidae</taxon>
        <taxon>Leptotrombidium</taxon>
    </lineage>
</organism>
<evidence type="ECO:0000313" key="2">
    <source>
        <dbReference type="EMBL" id="RWS23108.1"/>
    </source>
</evidence>
<dbReference type="PROSITE" id="PS50013">
    <property type="entry name" value="CHROMO_2"/>
    <property type="match status" value="1"/>
</dbReference>
<dbReference type="InterPro" id="IPR016197">
    <property type="entry name" value="Chromo-like_dom_sf"/>
</dbReference>
<dbReference type="PANTHER" id="PTHR46585">
    <property type="entry name" value="INTEGRASE CORE DOMAIN CONTAINING PROTEIN"/>
    <property type="match status" value="1"/>
</dbReference>
<dbReference type="GO" id="GO:0005694">
    <property type="term" value="C:chromosome"/>
    <property type="evidence" value="ECO:0007669"/>
    <property type="project" value="UniProtKB-ARBA"/>
</dbReference>
<dbReference type="OrthoDB" id="6430740at2759"/>
<comment type="caution">
    <text evidence="2">The sequence shown here is derived from an EMBL/GenBank/DDBJ whole genome shotgun (WGS) entry which is preliminary data.</text>
</comment>
<dbReference type="EMBL" id="NCKV01007111">
    <property type="protein sequence ID" value="RWS23108.1"/>
    <property type="molecule type" value="Genomic_DNA"/>
</dbReference>
<dbReference type="InterPro" id="IPR000953">
    <property type="entry name" value="Chromo/chromo_shadow_dom"/>
</dbReference>
<dbReference type="InterPro" id="IPR023780">
    <property type="entry name" value="Chromo_domain"/>
</dbReference>
<evidence type="ECO:0000259" key="1">
    <source>
        <dbReference type="PROSITE" id="PS50013"/>
    </source>
</evidence>
<reference evidence="2 3" key="1">
    <citation type="journal article" date="2018" name="Gigascience">
        <title>Genomes of trombidid mites reveal novel predicted allergens and laterally-transferred genes associated with secondary metabolism.</title>
        <authorList>
            <person name="Dong X."/>
            <person name="Chaisiri K."/>
            <person name="Xia D."/>
            <person name="Armstrong S.D."/>
            <person name="Fang Y."/>
            <person name="Donnelly M.J."/>
            <person name="Kadowaki T."/>
            <person name="McGarry J.W."/>
            <person name="Darby A.C."/>
            <person name="Makepeace B.L."/>
        </authorList>
    </citation>
    <scope>NUCLEOTIDE SEQUENCE [LARGE SCALE GENOMIC DNA]</scope>
    <source>
        <strain evidence="2">UoL-UT</strain>
    </source>
</reference>
<dbReference type="PANTHER" id="PTHR46585:SF1">
    <property type="entry name" value="CHROMO DOMAIN-CONTAINING PROTEIN"/>
    <property type="match status" value="1"/>
</dbReference>
<evidence type="ECO:0000313" key="3">
    <source>
        <dbReference type="Proteomes" id="UP000288716"/>
    </source>
</evidence>
<dbReference type="AlphaFoldDB" id="A0A443S6D2"/>
<sequence>MTPVEASILENEEIVRNNLYSKIPKTKLAKFNIGYEQNYTTEIFEICEIRKTNPITYKIKDFNNEIIEGIFYEEELVKYNKKNDVYIFEKIIRKKKVNGKYKYLVKWKDYPESMNSWNIIIILKF</sequence>
<dbReference type="Proteomes" id="UP000288716">
    <property type="component" value="Unassembled WGS sequence"/>
</dbReference>
<dbReference type="VEuPathDB" id="VectorBase:LDEU008932"/>
<gene>
    <name evidence="2" type="ORF">B4U80_04805</name>
</gene>
<protein>
    <recommendedName>
        <fullName evidence="1">Chromo domain-containing protein</fullName>
    </recommendedName>
</protein>
<accession>A0A443S6D2</accession>
<dbReference type="SUPFAM" id="SSF54160">
    <property type="entry name" value="Chromo domain-like"/>
    <property type="match status" value="1"/>
</dbReference>
<name>A0A443S6D2_9ACAR</name>
<keyword evidence="3" id="KW-1185">Reference proteome</keyword>
<dbReference type="Pfam" id="PF00385">
    <property type="entry name" value="Chromo"/>
    <property type="match status" value="1"/>
</dbReference>
<feature type="domain" description="Chromo" evidence="1">
    <location>
        <begin position="86"/>
        <end position="125"/>
    </location>
</feature>
<proteinExistence type="predicted"/>
<dbReference type="Gene3D" id="2.40.50.40">
    <property type="match status" value="1"/>
</dbReference>
<dbReference type="STRING" id="299467.A0A443S6D2"/>